<comment type="cofactor">
    <cofactor evidence="7">
        <name>Fe(2+)</name>
        <dbReference type="ChEBI" id="CHEBI:29033"/>
    </cofactor>
    <text evidence="7">Binds 1 Fe(2+) ion per subunit.</text>
</comment>
<feature type="binding site" evidence="7">
    <location>
        <position position="116"/>
    </location>
    <ligand>
        <name>Fe cation</name>
        <dbReference type="ChEBI" id="CHEBI:24875"/>
    </ligand>
</feature>
<dbReference type="InterPro" id="IPR000905">
    <property type="entry name" value="Gcp-like_dom"/>
</dbReference>
<feature type="binding site" evidence="7">
    <location>
        <position position="280"/>
    </location>
    <ligand>
        <name>substrate</name>
    </ligand>
</feature>
<dbReference type="Proteomes" id="UP000321934">
    <property type="component" value="Chromosome"/>
</dbReference>
<name>A0A5B8XI74_9RICK</name>
<dbReference type="GO" id="GO:0005737">
    <property type="term" value="C:cytoplasm"/>
    <property type="evidence" value="ECO:0007669"/>
    <property type="project" value="UniProtKB-SubCell"/>
</dbReference>
<keyword evidence="3 7" id="KW-0479">Metal-binding</keyword>
<feature type="binding site" evidence="7">
    <location>
        <position position="308"/>
    </location>
    <ligand>
        <name>Fe cation</name>
        <dbReference type="ChEBI" id="CHEBI:24875"/>
    </ligand>
</feature>
<feature type="binding site" evidence="7">
    <location>
        <begin position="136"/>
        <end position="140"/>
    </location>
    <ligand>
        <name>substrate</name>
    </ligand>
</feature>
<evidence type="ECO:0000313" key="10">
    <source>
        <dbReference type="Proteomes" id="UP000321934"/>
    </source>
</evidence>
<organism evidence="9 10">
    <name type="scientific">Candidatus Deianiraea vastatrix</name>
    <dbReference type="NCBI Taxonomy" id="2163644"/>
    <lineage>
        <taxon>Bacteria</taxon>
        <taxon>Pseudomonadati</taxon>
        <taxon>Pseudomonadota</taxon>
        <taxon>Alphaproteobacteria</taxon>
        <taxon>Rickettsiales</taxon>
        <taxon>Candidatus Deianiraeaceae</taxon>
        <taxon>Candidatus Deianiraea</taxon>
    </lineage>
</organism>
<comment type="similarity">
    <text evidence="7">Belongs to the KAE1 / TsaD family.</text>
</comment>
<dbReference type="InterPro" id="IPR022450">
    <property type="entry name" value="TsaD"/>
</dbReference>
<dbReference type="OrthoDB" id="9806197at2"/>
<dbReference type="NCBIfam" id="TIGR03723">
    <property type="entry name" value="T6A_TsaD_YgjD"/>
    <property type="match status" value="1"/>
</dbReference>
<feature type="binding site" evidence="7">
    <location>
        <position position="112"/>
    </location>
    <ligand>
        <name>Fe cation</name>
        <dbReference type="ChEBI" id="CHEBI:24875"/>
    </ligand>
</feature>
<dbReference type="GO" id="GO:0005506">
    <property type="term" value="F:iron ion binding"/>
    <property type="evidence" value="ECO:0007669"/>
    <property type="project" value="UniProtKB-UniRule"/>
</dbReference>
<feature type="binding site" evidence="7">
    <location>
        <position position="169"/>
    </location>
    <ligand>
        <name>substrate</name>
    </ligand>
</feature>
<evidence type="ECO:0000256" key="5">
    <source>
        <dbReference type="ARBA" id="ARBA00023315"/>
    </source>
</evidence>
<keyword evidence="1 7" id="KW-0808">Transferase</keyword>
<protein>
    <recommendedName>
        <fullName evidence="7">tRNA N6-adenosine threonylcarbamoyltransferase</fullName>
        <ecNumber evidence="7">2.3.1.234</ecNumber>
    </recommendedName>
    <alternativeName>
        <fullName evidence="7">N6-L-threonylcarbamoyladenine synthase</fullName>
        <shortName evidence="7">t(6)A synthase</shortName>
    </alternativeName>
    <alternativeName>
        <fullName evidence="7">t(6)A37 threonylcarbamoyladenosine biosynthesis protein TsaD</fullName>
    </alternativeName>
    <alternativeName>
        <fullName evidence="7">tRNA threonylcarbamoyladenosine biosynthesis protein TsaD</fullName>
    </alternativeName>
</protein>
<keyword evidence="7" id="KW-0963">Cytoplasm</keyword>
<dbReference type="PRINTS" id="PR00789">
    <property type="entry name" value="OSIALOPTASE"/>
</dbReference>
<evidence type="ECO:0000256" key="1">
    <source>
        <dbReference type="ARBA" id="ARBA00022679"/>
    </source>
</evidence>
<evidence type="ECO:0000259" key="8">
    <source>
        <dbReference type="Pfam" id="PF00814"/>
    </source>
</evidence>
<sequence length="342" mass="37363">MISPLILAIESSCDDSCISVVSSDFEIIYEKSISQIDVHKNYGGVVPELASRCHLEYLQMILQDLEKNIKISDINAVCATFAPGLIGGLLTGIMIAKGICHASGIKFIPIHHLEGHLESVNIGKTSHVKYPNLTLLVSGGHCQFVLSESFGKYRVLGKTIDDSVGEAFDKSAKMLGLSYPGGPIIEKLAQNGRNIAEIGKPMSDNSLNFSFSGFKTNVLNYIQKNPETLANSQHLSDVCFTVQDRICANLELKTQLAIDEVKKICPEIKDFTMCGGVSANRKIISKMQDLCSKNNLTLHFPSLKYATDNATMIAFAGVKRYNLGVFQGLDISPKSRISIENI</sequence>
<dbReference type="PANTHER" id="PTHR11735">
    <property type="entry name" value="TRNA N6-ADENOSINE THREONYLCARBAMOYLTRANSFERASE"/>
    <property type="match status" value="1"/>
</dbReference>
<dbReference type="Pfam" id="PF00814">
    <property type="entry name" value="TsaD"/>
    <property type="match status" value="1"/>
</dbReference>
<evidence type="ECO:0000256" key="2">
    <source>
        <dbReference type="ARBA" id="ARBA00022694"/>
    </source>
</evidence>
<dbReference type="InterPro" id="IPR017861">
    <property type="entry name" value="KAE1/TsaD"/>
</dbReference>
<feature type="binding site" evidence="7">
    <location>
        <position position="186"/>
    </location>
    <ligand>
        <name>substrate</name>
    </ligand>
</feature>
<accession>A0A5B8XI74</accession>
<evidence type="ECO:0000256" key="7">
    <source>
        <dbReference type="HAMAP-Rule" id="MF_01445"/>
    </source>
</evidence>
<dbReference type="NCBIfam" id="TIGR00329">
    <property type="entry name" value="gcp_kae1"/>
    <property type="match status" value="1"/>
</dbReference>
<dbReference type="EMBL" id="CP029077">
    <property type="protein sequence ID" value="QED23437.1"/>
    <property type="molecule type" value="Genomic_DNA"/>
</dbReference>
<dbReference type="GO" id="GO:0002949">
    <property type="term" value="P:tRNA threonylcarbamoyladenosine modification"/>
    <property type="evidence" value="ECO:0007669"/>
    <property type="project" value="UniProtKB-UniRule"/>
</dbReference>
<comment type="function">
    <text evidence="7">Required for the formation of a threonylcarbamoyl group on adenosine at position 37 (t(6)A37) in tRNAs that read codons beginning with adenine. Is involved in the transfer of the threonylcarbamoyl moiety of threonylcarbamoyl-AMP (TC-AMP) to the N6 group of A37, together with TsaE and TsaB. TsaD likely plays a direct catalytic role in this reaction.</text>
</comment>
<keyword evidence="4 7" id="KW-0408">Iron</keyword>
<keyword evidence="10" id="KW-1185">Reference proteome</keyword>
<dbReference type="HAMAP" id="MF_01445">
    <property type="entry name" value="TsaD"/>
    <property type="match status" value="1"/>
</dbReference>
<gene>
    <name evidence="7" type="primary">tsaD</name>
    <name evidence="9" type="ORF">Deia_00645</name>
</gene>
<evidence type="ECO:0000256" key="3">
    <source>
        <dbReference type="ARBA" id="ARBA00022723"/>
    </source>
</evidence>
<dbReference type="GO" id="GO:0061711">
    <property type="term" value="F:tRNA N(6)-L-threonylcarbamoyladenine synthase activity"/>
    <property type="evidence" value="ECO:0007669"/>
    <property type="project" value="UniProtKB-EC"/>
</dbReference>
<dbReference type="Gene3D" id="3.30.420.40">
    <property type="match status" value="2"/>
</dbReference>
<reference evidence="9 10" key="1">
    <citation type="journal article" date="2019" name="ISME J.">
        <title>Deianiraea, an extracellular bacterium associated with the ciliate Paramecium, suggests an alternative scenario for the evolution of Rickettsiales.</title>
        <authorList>
            <person name="Castelli M."/>
            <person name="Sabaneyeva E."/>
            <person name="Lanzoni O."/>
            <person name="Lebedeva N."/>
            <person name="Floriano A.M."/>
            <person name="Gaiarsa S."/>
            <person name="Benken K."/>
            <person name="Modeo L."/>
            <person name="Bandi C."/>
            <person name="Potekhin A."/>
            <person name="Sassera D."/>
            <person name="Petroni G."/>
        </authorList>
    </citation>
    <scope>NUCLEOTIDE SEQUENCE [LARGE SCALE GENOMIC DNA]</scope>
    <source>
        <strain evidence="9">CyL4-1</strain>
    </source>
</reference>
<feature type="binding site" evidence="7">
    <location>
        <position position="182"/>
    </location>
    <ligand>
        <name>substrate</name>
    </ligand>
</feature>
<keyword evidence="5 7" id="KW-0012">Acyltransferase</keyword>
<dbReference type="InterPro" id="IPR043129">
    <property type="entry name" value="ATPase_NBD"/>
</dbReference>
<dbReference type="AlphaFoldDB" id="A0A5B8XI74"/>
<comment type="subcellular location">
    <subcellularLocation>
        <location evidence="7">Cytoplasm</location>
    </subcellularLocation>
</comment>
<comment type="catalytic activity">
    <reaction evidence="6 7">
        <text>L-threonylcarbamoyladenylate + adenosine(37) in tRNA = N(6)-L-threonylcarbamoyladenosine(37) in tRNA + AMP + H(+)</text>
        <dbReference type="Rhea" id="RHEA:37059"/>
        <dbReference type="Rhea" id="RHEA-COMP:10162"/>
        <dbReference type="Rhea" id="RHEA-COMP:10163"/>
        <dbReference type="ChEBI" id="CHEBI:15378"/>
        <dbReference type="ChEBI" id="CHEBI:73682"/>
        <dbReference type="ChEBI" id="CHEBI:74411"/>
        <dbReference type="ChEBI" id="CHEBI:74418"/>
        <dbReference type="ChEBI" id="CHEBI:456215"/>
        <dbReference type="EC" id="2.3.1.234"/>
    </reaction>
</comment>
<dbReference type="SUPFAM" id="SSF53067">
    <property type="entry name" value="Actin-like ATPase domain"/>
    <property type="match status" value="1"/>
</dbReference>
<dbReference type="EC" id="2.3.1.234" evidence="7"/>
<proteinExistence type="inferred from homology"/>
<keyword evidence="2 7" id="KW-0819">tRNA processing</keyword>
<dbReference type="RefSeq" id="WP_146820707.1">
    <property type="nucleotide sequence ID" value="NZ_CP029077.1"/>
</dbReference>
<evidence type="ECO:0000313" key="9">
    <source>
        <dbReference type="EMBL" id="QED23437.1"/>
    </source>
</evidence>
<evidence type="ECO:0000256" key="6">
    <source>
        <dbReference type="ARBA" id="ARBA00048117"/>
    </source>
</evidence>
<evidence type="ECO:0000256" key="4">
    <source>
        <dbReference type="ARBA" id="ARBA00023004"/>
    </source>
</evidence>
<feature type="domain" description="Gcp-like" evidence="8">
    <location>
        <begin position="27"/>
        <end position="315"/>
    </location>
</feature>
<dbReference type="PANTHER" id="PTHR11735:SF6">
    <property type="entry name" value="TRNA N6-ADENOSINE THREONYLCARBAMOYLTRANSFERASE, MITOCHONDRIAL"/>
    <property type="match status" value="1"/>
</dbReference>